<comment type="caution">
    <text evidence="1">The sequence shown here is derived from an EMBL/GenBank/DDBJ whole genome shotgun (WGS) entry which is preliminary data.</text>
</comment>
<sequence>MALEELVWNGGRFERDDDEEQQYALHFYLNANEKRCFLEELPSETIVEGHYKALEWVEDEKDWKINDDMGIQVTIEEVSTGHSIADVKGKPEGKFTFTSHEPGDHTICLQSSSHSGYFTTTHIKFYLDITVGAVRHDPTQDTAHMSTLTTKLRDLNEKIAGIRREQQYQREIESVFRDASERVNKRAMWWSFIQMAVLLAAGAWQMRHLKVFFEDKKLR</sequence>
<evidence type="ECO:0000313" key="1">
    <source>
        <dbReference type="EMBL" id="KAJ9095654.1"/>
    </source>
</evidence>
<gene>
    <name evidence="1" type="ORF">QFC21_005526</name>
</gene>
<dbReference type="EMBL" id="JASBWT010000021">
    <property type="protein sequence ID" value="KAJ9095654.1"/>
    <property type="molecule type" value="Genomic_DNA"/>
</dbReference>
<keyword evidence="2" id="KW-1185">Reference proteome</keyword>
<reference evidence="1" key="1">
    <citation type="submission" date="2023-04" db="EMBL/GenBank/DDBJ databases">
        <title>Draft Genome sequencing of Naganishia species isolated from polar environments using Oxford Nanopore Technology.</title>
        <authorList>
            <person name="Leo P."/>
            <person name="Venkateswaran K."/>
        </authorList>
    </citation>
    <scope>NUCLEOTIDE SEQUENCE</scope>
    <source>
        <strain evidence="1">MNA-CCFEE 5423</strain>
    </source>
</reference>
<accession>A0ACC2V9J3</accession>
<dbReference type="Proteomes" id="UP001227268">
    <property type="component" value="Unassembled WGS sequence"/>
</dbReference>
<protein>
    <submittedName>
        <fullName evidence="1">Uncharacterized protein</fullName>
    </submittedName>
</protein>
<name>A0ACC2V9J3_9TREE</name>
<evidence type="ECO:0000313" key="2">
    <source>
        <dbReference type="Proteomes" id="UP001227268"/>
    </source>
</evidence>
<proteinExistence type="predicted"/>
<organism evidence="1 2">
    <name type="scientific">Naganishia friedmannii</name>
    <dbReference type="NCBI Taxonomy" id="89922"/>
    <lineage>
        <taxon>Eukaryota</taxon>
        <taxon>Fungi</taxon>
        <taxon>Dikarya</taxon>
        <taxon>Basidiomycota</taxon>
        <taxon>Agaricomycotina</taxon>
        <taxon>Tremellomycetes</taxon>
        <taxon>Filobasidiales</taxon>
        <taxon>Filobasidiaceae</taxon>
        <taxon>Naganishia</taxon>
    </lineage>
</organism>